<reference evidence="2" key="1">
    <citation type="submission" date="2020-12" db="EMBL/GenBank/DDBJ databases">
        <title>Genomic characterization of non-nitrogen-fixing Frankia strains.</title>
        <authorList>
            <person name="Carlos-Shanley C."/>
            <person name="Guerra T."/>
            <person name="Hahn D."/>
        </authorList>
    </citation>
    <scope>NUCLEOTIDE SEQUENCE</scope>
    <source>
        <strain evidence="2">CN6</strain>
    </source>
</reference>
<comment type="caution">
    <text evidence="2">The sequence shown here is derived from an EMBL/GenBank/DDBJ whole genome shotgun (WGS) entry which is preliminary data.</text>
</comment>
<evidence type="ECO:0000313" key="2">
    <source>
        <dbReference type="EMBL" id="MBL7632648.1"/>
    </source>
</evidence>
<keyword evidence="3" id="KW-1185">Reference proteome</keyword>
<dbReference type="EMBL" id="JAEACQ010000345">
    <property type="protein sequence ID" value="MBL7632648.1"/>
    <property type="molecule type" value="Genomic_DNA"/>
</dbReference>
<feature type="compositionally biased region" description="Polar residues" evidence="1">
    <location>
        <begin position="57"/>
        <end position="70"/>
    </location>
</feature>
<gene>
    <name evidence="2" type="ORF">I7412_36955</name>
</gene>
<dbReference type="Proteomes" id="UP000604475">
    <property type="component" value="Unassembled WGS sequence"/>
</dbReference>
<feature type="region of interest" description="Disordered" evidence="1">
    <location>
        <begin position="35"/>
        <end position="85"/>
    </location>
</feature>
<dbReference type="AlphaFoldDB" id="A0A937RTS5"/>
<organism evidence="2 3">
    <name type="scientific">Frankia nepalensis</name>
    <dbReference type="NCBI Taxonomy" id="1836974"/>
    <lineage>
        <taxon>Bacteria</taxon>
        <taxon>Bacillati</taxon>
        <taxon>Actinomycetota</taxon>
        <taxon>Actinomycetes</taxon>
        <taxon>Frankiales</taxon>
        <taxon>Frankiaceae</taxon>
        <taxon>Frankia</taxon>
    </lineage>
</organism>
<feature type="compositionally biased region" description="Low complexity" evidence="1">
    <location>
        <begin position="46"/>
        <end position="56"/>
    </location>
</feature>
<evidence type="ECO:0008006" key="4">
    <source>
        <dbReference type="Google" id="ProtNLM"/>
    </source>
</evidence>
<evidence type="ECO:0000256" key="1">
    <source>
        <dbReference type="SAM" id="MobiDB-lite"/>
    </source>
</evidence>
<proteinExistence type="predicted"/>
<sequence>MRRHEPGRQRPDAYRYSVRLLPVVVLLVAACSGGHDSDGGGPSGPSPSASPSTAPPLTQQQGSALSTRLASGSEDDLRSAMGIPPGQVLDPAALAGLREAGPVSFDMATFQPLDATHATVVGRFAHPPAGQPAAWTFLLAWSDGSWTIVATEPVR</sequence>
<dbReference type="RefSeq" id="WP_203005516.1">
    <property type="nucleotide sequence ID" value="NZ_JADWYU010000091.1"/>
</dbReference>
<protein>
    <recommendedName>
        <fullName evidence="4">DUF4878 domain-containing protein</fullName>
    </recommendedName>
</protein>
<name>A0A937RTS5_9ACTN</name>
<accession>A0A937RTS5</accession>
<dbReference type="PROSITE" id="PS51257">
    <property type="entry name" value="PROKAR_LIPOPROTEIN"/>
    <property type="match status" value="1"/>
</dbReference>
<evidence type="ECO:0000313" key="3">
    <source>
        <dbReference type="Proteomes" id="UP000604475"/>
    </source>
</evidence>